<keyword evidence="2" id="KW-0813">Transport</keyword>
<evidence type="ECO:0000256" key="7">
    <source>
        <dbReference type="ARBA" id="ARBA00023054"/>
    </source>
</evidence>
<keyword evidence="6" id="KW-1133">Transmembrane helix</keyword>
<dbReference type="InParanoid" id="A0A448YU15"/>
<keyword evidence="5" id="KW-0931">ER-Golgi transport</keyword>
<dbReference type="GO" id="GO:0005789">
    <property type="term" value="C:endoplasmic reticulum membrane"/>
    <property type="evidence" value="ECO:0007669"/>
    <property type="project" value="UniProtKB-SubCell"/>
</dbReference>
<accession>A0A448YU15</accession>
<dbReference type="InterPro" id="IPR056173">
    <property type="entry name" value="Sec20_C"/>
</dbReference>
<evidence type="ECO:0000256" key="3">
    <source>
        <dbReference type="ARBA" id="ARBA00022692"/>
    </source>
</evidence>
<evidence type="ECO:0000313" key="12">
    <source>
        <dbReference type="EMBL" id="VEU24414.1"/>
    </source>
</evidence>
<dbReference type="GO" id="GO:0031201">
    <property type="term" value="C:SNARE complex"/>
    <property type="evidence" value="ECO:0007669"/>
    <property type="project" value="TreeGrafter"/>
</dbReference>
<protein>
    <submittedName>
        <fullName evidence="12">DEKNAAC105686</fullName>
    </submittedName>
</protein>
<evidence type="ECO:0000256" key="1">
    <source>
        <dbReference type="ARBA" id="ARBA00004163"/>
    </source>
</evidence>
<keyword evidence="13" id="KW-1185">Reference proteome</keyword>
<keyword evidence="7 10" id="KW-0175">Coiled coil</keyword>
<dbReference type="InterPro" id="IPR005606">
    <property type="entry name" value="Sec20"/>
</dbReference>
<keyword evidence="4" id="KW-0256">Endoplasmic reticulum</keyword>
<dbReference type="GO" id="GO:0006890">
    <property type="term" value="P:retrograde vesicle-mediated transport, Golgi to endoplasmic reticulum"/>
    <property type="evidence" value="ECO:0007669"/>
    <property type="project" value="InterPro"/>
</dbReference>
<evidence type="ECO:0000259" key="11">
    <source>
        <dbReference type="Pfam" id="PF03908"/>
    </source>
</evidence>
<gene>
    <name evidence="12" type="ORF">BRENAR_LOCUS5142</name>
</gene>
<reference evidence="12 13" key="1">
    <citation type="submission" date="2018-12" db="EMBL/GenBank/DDBJ databases">
        <authorList>
            <person name="Tiukova I."/>
            <person name="Dainat J."/>
        </authorList>
    </citation>
    <scope>NUCLEOTIDE SEQUENCE [LARGE SCALE GENOMIC DNA]</scope>
</reference>
<comment type="similarity">
    <text evidence="9">Belongs to the SEC20 family.</text>
</comment>
<organism evidence="12 13">
    <name type="scientific">Brettanomyces naardenensis</name>
    <name type="common">Yeast</name>
    <dbReference type="NCBI Taxonomy" id="13370"/>
    <lineage>
        <taxon>Eukaryota</taxon>
        <taxon>Fungi</taxon>
        <taxon>Dikarya</taxon>
        <taxon>Ascomycota</taxon>
        <taxon>Saccharomycotina</taxon>
        <taxon>Pichiomycetes</taxon>
        <taxon>Pichiales</taxon>
        <taxon>Pichiaceae</taxon>
        <taxon>Brettanomyces</taxon>
    </lineage>
</organism>
<keyword evidence="8" id="KW-0472">Membrane</keyword>
<evidence type="ECO:0000256" key="10">
    <source>
        <dbReference type="SAM" id="Coils"/>
    </source>
</evidence>
<evidence type="ECO:0000256" key="9">
    <source>
        <dbReference type="ARBA" id="ARBA00037934"/>
    </source>
</evidence>
<evidence type="ECO:0000256" key="8">
    <source>
        <dbReference type="ARBA" id="ARBA00023136"/>
    </source>
</evidence>
<dbReference type="PANTHER" id="PTHR12825">
    <property type="entry name" value="BNIP1-RELATED"/>
    <property type="match status" value="1"/>
</dbReference>
<keyword evidence="3" id="KW-0812">Transmembrane</keyword>
<dbReference type="GO" id="GO:0005484">
    <property type="term" value="F:SNAP receptor activity"/>
    <property type="evidence" value="ECO:0007669"/>
    <property type="project" value="InterPro"/>
</dbReference>
<dbReference type="STRING" id="13370.A0A448YU15"/>
<sequence>MYDQMMELYGKTQNLIGYIEYEVLRQELDKYNDYQYQFFRLKERFQDLKVEFRRAQLISKQQELDAIYKQIEDEEDEVEKVDNTKSDGYLDDEKLEDLSKQQQILGKNKQITDKLQNIATMMNNSLIASERNLQDLGSSSSLLTDLGNRYAYFADVLMRTNGLVKMVNESSNAERRQIYRAIYFFIAVCTYIVYKRILKRPVKLFIWLFYNFFRYAILGGKKIADGVSRDNTLVPTIIATEVTPGTEGTEEPNLSFANDVVTTIIESIISTNTNSMVRDEL</sequence>
<dbReference type="OrthoDB" id="46868at2759"/>
<feature type="coiled-coil region" evidence="10">
    <location>
        <begin position="54"/>
        <end position="84"/>
    </location>
</feature>
<dbReference type="EMBL" id="CAACVR010000076">
    <property type="protein sequence ID" value="VEU24414.1"/>
    <property type="molecule type" value="Genomic_DNA"/>
</dbReference>
<comment type="subcellular location">
    <subcellularLocation>
        <location evidence="1">Endoplasmic reticulum membrane</location>
        <topology evidence="1">Single-pass type IV membrane protein</topology>
    </subcellularLocation>
</comment>
<proteinExistence type="inferred from homology"/>
<name>A0A448YU15_BRENA</name>
<evidence type="ECO:0000313" key="13">
    <source>
        <dbReference type="Proteomes" id="UP000290900"/>
    </source>
</evidence>
<evidence type="ECO:0000256" key="6">
    <source>
        <dbReference type="ARBA" id="ARBA00022989"/>
    </source>
</evidence>
<feature type="domain" description="Sec20 C-terminal" evidence="11">
    <location>
        <begin position="107"/>
        <end position="197"/>
    </location>
</feature>
<evidence type="ECO:0000256" key="5">
    <source>
        <dbReference type="ARBA" id="ARBA00022892"/>
    </source>
</evidence>
<dbReference type="Proteomes" id="UP000290900">
    <property type="component" value="Unassembled WGS sequence"/>
</dbReference>
<evidence type="ECO:0000256" key="2">
    <source>
        <dbReference type="ARBA" id="ARBA00022448"/>
    </source>
</evidence>
<dbReference type="AlphaFoldDB" id="A0A448YU15"/>
<dbReference type="FunCoup" id="A0A448YU15">
    <property type="interactions" value="46"/>
</dbReference>
<dbReference type="Pfam" id="PF03908">
    <property type="entry name" value="Sec20"/>
    <property type="match status" value="1"/>
</dbReference>
<evidence type="ECO:0000256" key="4">
    <source>
        <dbReference type="ARBA" id="ARBA00022824"/>
    </source>
</evidence>
<dbReference type="PANTHER" id="PTHR12825:SF0">
    <property type="entry name" value="VESICLE TRANSPORT PROTEIN SEC20"/>
    <property type="match status" value="1"/>
</dbReference>